<dbReference type="RefSeq" id="WP_002609926.1">
    <property type="nucleotide sequence ID" value="NZ_BAAACC010000010.1"/>
</dbReference>
<dbReference type="InterPro" id="IPR004501">
    <property type="entry name" value="PTS_EIIC_3"/>
</dbReference>
<dbReference type="InterPro" id="IPR003352">
    <property type="entry name" value="PTS_EIIC"/>
</dbReference>
<evidence type="ECO:0000256" key="4">
    <source>
        <dbReference type="ARBA" id="ARBA00022597"/>
    </source>
</evidence>
<evidence type="ECO:0000256" key="1">
    <source>
        <dbReference type="ARBA" id="ARBA00004651"/>
    </source>
</evidence>
<dbReference type="InterPro" id="IPR051088">
    <property type="entry name" value="PTS_Sugar-EIIC/EIIB"/>
</dbReference>
<proteinExistence type="predicted"/>
<sequence>MKKLEQVLSKWLLPIAAKLEQNPQLAAVRRGMMTLVPVTLVGSIPTIFSQLPSIPGMPKWFVDATVFLGEVTQPMQFATMGCLALYVAAFVGFYYSQQRKVWDIGSIVTSIIAFIIMGTLYDPETGATITSYYGGTGIFTAIVFGLISVEILHIFRNKLHFTINLGDGVPTPILRSFENQWPILFSILILIVFKYGVESVSGVAMVQLIEKLFSPLTASVNTLGGLVFILFIQQLLWWFGIHGYAVMAPVWMAVAFANVDINAAIAAGTSSEAIRVLTPNFMWDIAGTTGSGICGAICILMIFSKAKRFKSIGRLSIIPEFFGIGESVLFGLPVILNPIMFIPWLISTPLAAVIGWIAIEGGFMAPFSLVGPYIPLPFGAWVACMDWKYLIVWVIIILVNVALYYPFFKIVEKRALDTEQSKVRDTRTLEDIEFDF</sequence>
<protein>
    <recommendedName>
        <fullName evidence="8">Permease IIC component</fullName>
    </recommendedName>
</protein>
<keyword evidence="5 9" id="KW-0812">Transmembrane</keyword>
<feature type="transmembrane region" description="Helical" evidence="9">
    <location>
        <begin position="183"/>
        <end position="206"/>
    </location>
</feature>
<evidence type="ECO:0000256" key="9">
    <source>
        <dbReference type="SAM" id="Phobius"/>
    </source>
</evidence>
<evidence type="ECO:0000256" key="6">
    <source>
        <dbReference type="ARBA" id="ARBA00022989"/>
    </source>
</evidence>
<dbReference type="AlphaFoldDB" id="A0AAP9SG83"/>
<keyword evidence="4 8" id="KW-0762">Sugar transport</keyword>
<feature type="transmembrane region" description="Helical" evidence="9">
    <location>
        <begin position="212"/>
        <end position="232"/>
    </location>
</feature>
<dbReference type="PIRSF" id="PIRSF006351">
    <property type="entry name" value="PTS_EIIC-Cellobiose"/>
    <property type="match status" value="1"/>
</dbReference>
<dbReference type="EMBL" id="CP048838">
    <property type="protein sequence ID" value="QJA03631.1"/>
    <property type="molecule type" value="Genomic_DNA"/>
</dbReference>
<dbReference type="GeneID" id="61926845"/>
<dbReference type="GO" id="GO:0005886">
    <property type="term" value="C:plasma membrane"/>
    <property type="evidence" value="ECO:0007669"/>
    <property type="project" value="UniProtKB-SubCell"/>
</dbReference>
<feature type="transmembrane region" description="Helical" evidence="9">
    <location>
        <begin position="315"/>
        <end position="335"/>
    </location>
</feature>
<feature type="transmembrane region" description="Helical" evidence="9">
    <location>
        <begin position="366"/>
        <end position="383"/>
    </location>
</feature>
<dbReference type="PROSITE" id="PS51105">
    <property type="entry name" value="PTS_EIIC_TYPE_3"/>
    <property type="match status" value="1"/>
</dbReference>
<evidence type="ECO:0000256" key="5">
    <source>
        <dbReference type="ARBA" id="ARBA00022692"/>
    </source>
</evidence>
<feature type="transmembrane region" description="Helical" evidence="9">
    <location>
        <begin position="133"/>
        <end position="155"/>
    </location>
</feature>
<evidence type="ECO:0000256" key="2">
    <source>
        <dbReference type="ARBA" id="ARBA00022448"/>
    </source>
</evidence>
<keyword evidence="6 9" id="KW-1133">Transmembrane helix</keyword>
<evidence type="ECO:0000256" key="8">
    <source>
        <dbReference type="PIRNR" id="PIRNR006351"/>
    </source>
</evidence>
<accession>A0AAP9SG83</accession>
<keyword evidence="2 8" id="KW-0813">Transport</keyword>
<feature type="transmembrane region" description="Helical" evidence="9">
    <location>
        <begin position="34"/>
        <end position="54"/>
    </location>
</feature>
<comment type="subcellular location">
    <subcellularLocation>
        <location evidence="1">Cell membrane</location>
        <topology evidence="1">Multi-pass membrane protein</topology>
    </subcellularLocation>
</comment>
<organism evidence="11 12">
    <name type="scientific">Clostridium innocuum</name>
    <dbReference type="NCBI Taxonomy" id="1522"/>
    <lineage>
        <taxon>Bacteria</taxon>
        <taxon>Bacillati</taxon>
        <taxon>Bacillota</taxon>
        <taxon>Clostridia</taxon>
        <taxon>Eubacteriales</taxon>
        <taxon>Clostridiaceae</taxon>
        <taxon>Clostridium</taxon>
    </lineage>
</organism>
<comment type="function">
    <text evidence="8">The phosphoenolpyruvate-dependent sugar phosphotransferase system (PTS), a major carbohydrate active -transport system, catalyzes the phosphorylation of incoming sugar substrates concomitant with their translocation across the cell membrane.</text>
</comment>
<evidence type="ECO:0000256" key="7">
    <source>
        <dbReference type="ARBA" id="ARBA00023136"/>
    </source>
</evidence>
<evidence type="ECO:0000256" key="3">
    <source>
        <dbReference type="ARBA" id="ARBA00022475"/>
    </source>
</evidence>
<dbReference type="GO" id="GO:1901264">
    <property type="term" value="P:carbohydrate derivative transport"/>
    <property type="evidence" value="ECO:0007669"/>
    <property type="project" value="TreeGrafter"/>
</dbReference>
<dbReference type="Proteomes" id="UP000503330">
    <property type="component" value="Chromosome"/>
</dbReference>
<dbReference type="InterPro" id="IPR004796">
    <property type="entry name" value="PTS_IIC_cello"/>
</dbReference>
<feature type="transmembrane region" description="Helical" evidence="9">
    <location>
        <begin position="285"/>
        <end position="303"/>
    </location>
</feature>
<name>A0AAP9SG83_CLOIN</name>
<feature type="transmembrane region" description="Helical" evidence="9">
    <location>
        <begin position="101"/>
        <end position="121"/>
    </location>
</feature>
<feature type="transmembrane region" description="Helical" evidence="9">
    <location>
        <begin position="244"/>
        <end position="265"/>
    </location>
</feature>
<evidence type="ECO:0000313" key="11">
    <source>
        <dbReference type="EMBL" id="QJA03631.1"/>
    </source>
</evidence>
<feature type="transmembrane region" description="Helical" evidence="9">
    <location>
        <begin position="74"/>
        <end position="94"/>
    </location>
</feature>
<evidence type="ECO:0000259" key="10">
    <source>
        <dbReference type="PROSITE" id="PS51105"/>
    </source>
</evidence>
<dbReference type="GO" id="GO:0009401">
    <property type="term" value="P:phosphoenolpyruvate-dependent sugar phosphotransferase system"/>
    <property type="evidence" value="ECO:0007669"/>
    <property type="project" value="InterPro"/>
</dbReference>
<gene>
    <name evidence="11" type="ORF">G4D54_14870</name>
</gene>
<evidence type="ECO:0000313" key="12">
    <source>
        <dbReference type="Proteomes" id="UP000503330"/>
    </source>
</evidence>
<reference evidence="11 12" key="1">
    <citation type="submission" date="2020-02" db="EMBL/GenBank/DDBJ databases">
        <authorList>
            <person name="Kociolek L.K."/>
            <person name="Ozer E.A."/>
        </authorList>
    </citation>
    <scope>NUCLEOTIDE SEQUENCE [LARGE SCALE GENOMIC DNA]</scope>
    <source>
        <strain evidence="11 12">ATCC 14501</strain>
    </source>
</reference>
<feature type="domain" description="PTS EIIC type-3" evidence="10">
    <location>
        <begin position="8"/>
        <end position="407"/>
    </location>
</feature>
<dbReference type="GO" id="GO:0008982">
    <property type="term" value="F:protein-N(PI)-phosphohistidine-sugar phosphotransferase activity"/>
    <property type="evidence" value="ECO:0007669"/>
    <property type="project" value="UniProtKB-UniRule"/>
</dbReference>
<feature type="transmembrane region" description="Helical" evidence="9">
    <location>
        <begin position="389"/>
        <end position="408"/>
    </location>
</feature>
<dbReference type="Pfam" id="PF02378">
    <property type="entry name" value="PTS_EIIC"/>
    <property type="match status" value="1"/>
</dbReference>
<keyword evidence="3 8" id="KW-1003">Cell membrane</keyword>
<keyword evidence="7 8" id="KW-0472">Membrane</keyword>
<dbReference type="PANTHER" id="PTHR33989:SF4">
    <property type="entry name" value="PTS SYSTEM N,N'-DIACETYLCHITOBIOSE-SPECIFIC EIIC COMPONENT"/>
    <property type="match status" value="1"/>
</dbReference>
<dbReference type="PANTHER" id="PTHR33989">
    <property type="match status" value="1"/>
</dbReference>